<sequence>MPIDSSILNKRRELGKGGFGIVYEVETPAKLVGEPTCAFKEYLQAGPDELANLQVLVDFRNGMSEPDRDVLDHYTTWPLDTVVDNGSVVGFLMRLVPQHFIETSIAQVAGTASTMRSLSWLAKPGHARNNGGTVVEETDILARLRYCAWMAHVMQFLHARNMVYGDLSVTNILWSTSEDEPIMFIDMDPVRIESRSPAIPQANSPNMESPEKRLDGQSEQDEYTDRYKLALLIYFVLASKTKPSRNLSHVTGMIDAAGLGMLAAGLSADKAARPSAMDWYRYFYAQICAQITPPEINQFTVSPAFGMRGENVEISWDVTGYRDLTLHTPWGTAMDINVSASNTVQISLDTGGRFRLVAVNDHGAVEMLSQVIHIFEPPQIRFVNVPSFESLGNVASGIDVDNFAKHFVGAGDSSWMEELLGREIQVDLPDLLADRALLVPRFPLVDVPDLAHEIFSSRSLSRAVDEAMSAASAEMRGAAVAESSGIRGWIAKRFRKGPANHDT</sequence>
<feature type="region of interest" description="Disordered" evidence="2">
    <location>
        <begin position="196"/>
        <end position="219"/>
    </location>
</feature>
<reference evidence="5" key="1">
    <citation type="submission" date="2005-03" db="EMBL/GenBank/DDBJ databases">
        <title>Comparison of the complete genome sequences of Rhodococcus erythropolis PR4 and Rhodococcus opacus B4.</title>
        <authorList>
            <person name="Takarada H."/>
            <person name="Sekine M."/>
            <person name="Hosoyama A."/>
            <person name="Yamada R."/>
            <person name="Fujisawa T."/>
            <person name="Omata S."/>
            <person name="Shimizu A."/>
            <person name="Tsukatani N."/>
            <person name="Tanikawa S."/>
            <person name="Fujita N."/>
            <person name="Harayama S."/>
        </authorList>
    </citation>
    <scope>NUCLEOTIDE SEQUENCE [LARGE SCALE GENOMIC DNA]</scope>
    <source>
        <strain evidence="5">PR4 / NBRC 100887</strain>
    </source>
</reference>
<evidence type="ECO:0000313" key="5">
    <source>
        <dbReference type="Proteomes" id="UP000002204"/>
    </source>
</evidence>
<dbReference type="PROSITE" id="PS00107">
    <property type="entry name" value="PROTEIN_KINASE_ATP"/>
    <property type="match status" value="1"/>
</dbReference>
<accession>C1A2B2</accession>
<dbReference type="GO" id="GO:0004672">
    <property type="term" value="F:protein kinase activity"/>
    <property type="evidence" value="ECO:0007669"/>
    <property type="project" value="InterPro"/>
</dbReference>
<dbReference type="InterPro" id="IPR000719">
    <property type="entry name" value="Prot_kinase_dom"/>
</dbReference>
<protein>
    <recommendedName>
        <fullName evidence="3">Protein kinase domain-containing protein</fullName>
    </recommendedName>
</protein>
<evidence type="ECO:0000313" key="4">
    <source>
        <dbReference type="EMBL" id="BAH34747.1"/>
    </source>
</evidence>
<dbReference type="InterPro" id="IPR017441">
    <property type="entry name" value="Protein_kinase_ATP_BS"/>
</dbReference>
<dbReference type="PATRIC" id="fig|234621.6.peg.4572"/>
<evidence type="ECO:0000256" key="1">
    <source>
        <dbReference type="PROSITE-ProRule" id="PRU10141"/>
    </source>
</evidence>
<feature type="binding site" evidence="1">
    <location>
        <position position="40"/>
    </location>
    <ligand>
        <name>ATP</name>
        <dbReference type="ChEBI" id="CHEBI:30616"/>
    </ligand>
</feature>
<gene>
    <name evidence="4" type="ordered locus">RER_40390</name>
</gene>
<dbReference type="Proteomes" id="UP000002204">
    <property type="component" value="Chromosome"/>
</dbReference>
<dbReference type="PROSITE" id="PS50011">
    <property type="entry name" value="PROTEIN_KINASE_DOM"/>
    <property type="match status" value="1"/>
</dbReference>
<dbReference type="SUPFAM" id="SSF56112">
    <property type="entry name" value="Protein kinase-like (PK-like)"/>
    <property type="match status" value="1"/>
</dbReference>
<dbReference type="AlphaFoldDB" id="C1A2B2"/>
<proteinExistence type="predicted"/>
<dbReference type="KEGG" id="rer:RER_40390"/>
<dbReference type="eggNOG" id="COG4248">
    <property type="taxonomic scope" value="Bacteria"/>
</dbReference>
<evidence type="ECO:0000256" key="2">
    <source>
        <dbReference type="SAM" id="MobiDB-lite"/>
    </source>
</evidence>
<keyword evidence="1" id="KW-0547">Nucleotide-binding</keyword>
<name>C1A2B2_RHOE4</name>
<organism evidence="4 5">
    <name type="scientific">Rhodococcus erythropolis (strain PR4 / NBRC 100887)</name>
    <dbReference type="NCBI Taxonomy" id="234621"/>
    <lineage>
        <taxon>Bacteria</taxon>
        <taxon>Bacillati</taxon>
        <taxon>Actinomycetota</taxon>
        <taxon>Actinomycetes</taxon>
        <taxon>Mycobacteriales</taxon>
        <taxon>Nocardiaceae</taxon>
        <taxon>Rhodococcus</taxon>
        <taxon>Rhodococcus erythropolis group</taxon>
    </lineage>
</organism>
<keyword evidence="1" id="KW-0067">ATP-binding</keyword>
<evidence type="ECO:0000259" key="3">
    <source>
        <dbReference type="PROSITE" id="PS50011"/>
    </source>
</evidence>
<dbReference type="Gene3D" id="1.10.510.10">
    <property type="entry name" value="Transferase(Phosphotransferase) domain 1"/>
    <property type="match status" value="1"/>
</dbReference>
<dbReference type="InterPro" id="IPR011009">
    <property type="entry name" value="Kinase-like_dom_sf"/>
</dbReference>
<feature type="domain" description="Protein kinase" evidence="3">
    <location>
        <begin position="8"/>
        <end position="283"/>
    </location>
</feature>
<dbReference type="HOGENOM" id="CLU_541707_0_0_11"/>
<dbReference type="GO" id="GO:0005524">
    <property type="term" value="F:ATP binding"/>
    <property type="evidence" value="ECO:0007669"/>
    <property type="project" value="UniProtKB-UniRule"/>
</dbReference>
<dbReference type="EMBL" id="AP008957">
    <property type="protein sequence ID" value="BAH34747.1"/>
    <property type="molecule type" value="Genomic_DNA"/>
</dbReference>
<dbReference type="RefSeq" id="WP_020908384.1">
    <property type="nucleotide sequence ID" value="NC_012490.1"/>
</dbReference>
<reference evidence="4 5" key="2">
    <citation type="journal article" date="2006" name="Environ. Microbiol.">
        <title>Sequence analysis of three plasmids harboured in Rhodococcus erythropolis strain PR4.</title>
        <authorList>
            <person name="Sekine M."/>
            <person name="Tanikawa S."/>
            <person name="Omata S."/>
            <person name="Saito M."/>
            <person name="Fujisawa T."/>
            <person name="Tsukatani N."/>
            <person name="Tajima T."/>
            <person name="Sekigawa T."/>
            <person name="Kosugi H."/>
            <person name="Matsuo Y."/>
            <person name="Nishiko R."/>
            <person name="Imamura K."/>
            <person name="Ito M."/>
            <person name="Narita H."/>
            <person name="Tago S."/>
            <person name="Fujita N."/>
            <person name="Harayama S."/>
        </authorList>
    </citation>
    <scope>NUCLEOTIDE SEQUENCE [LARGE SCALE GENOMIC DNA]</scope>
    <source>
        <strain evidence="5">PR4 / NBRC 100887</strain>
    </source>
</reference>